<evidence type="ECO:0000313" key="1">
    <source>
        <dbReference type="EMBL" id="CAF1439359.1"/>
    </source>
</evidence>
<gene>
    <name evidence="1" type="ORF">BJG266_LOCUS39797</name>
    <name evidence="2" type="ORF">QVE165_LOCUS56684</name>
</gene>
<dbReference type="EMBL" id="CAJNOM010002122">
    <property type="protein sequence ID" value="CAF1627130.1"/>
    <property type="molecule type" value="Genomic_DNA"/>
</dbReference>
<accession>A0A816CSF0</accession>
<reference evidence="2" key="1">
    <citation type="submission" date="2021-02" db="EMBL/GenBank/DDBJ databases">
        <authorList>
            <person name="Nowell W R."/>
        </authorList>
    </citation>
    <scope>NUCLEOTIDE SEQUENCE</scope>
</reference>
<evidence type="ECO:0000313" key="2">
    <source>
        <dbReference type="EMBL" id="CAF1627130.1"/>
    </source>
</evidence>
<evidence type="ECO:0000313" key="3">
    <source>
        <dbReference type="Proteomes" id="UP000663832"/>
    </source>
</evidence>
<sequence>MGDAYVNSVCTKYQKTLQKYNVYKQKLVTTATNLQSISFNVNAYEKNGFGLVWMTPDARIGVYSQKPQKLRLLYDFMVDVKEQMEKDLLSKDKSFRNFGCHFCLFVSAENQAHTTPRASEVLNETGTDVKTTELVGYIQMDDQQYYWLLPDENHRQTWFNDFKRHDFIVTT</sequence>
<dbReference type="OrthoDB" id="10030976at2759"/>
<dbReference type="Proteomes" id="UP000663832">
    <property type="component" value="Unassembled WGS sequence"/>
</dbReference>
<comment type="caution">
    <text evidence="2">The sequence shown here is derived from an EMBL/GenBank/DDBJ whole genome shotgun (WGS) entry which is preliminary data.</text>
</comment>
<dbReference type="Proteomes" id="UP000663877">
    <property type="component" value="Unassembled WGS sequence"/>
</dbReference>
<organism evidence="2 3">
    <name type="scientific">Adineta steineri</name>
    <dbReference type="NCBI Taxonomy" id="433720"/>
    <lineage>
        <taxon>Eukaryota</taxon>
        <taxon>Metazoa</taxon>
        <taxon>Spiralia</taxon>
        <taxon>Gnathifera</taxon>
        <taxon>Rotifera</taxon>
        <taxon>Eurotatoria</taxon>
        <taxon>Bdelloidea</taxon>
        <taxon>Adinetida</taxon>
        <taxon>Adinetidae</taxon>
        <taxon>Adineta</taxon>
    </lineage>
</organism>
<name>A0A816CSF0_9BILA</name>
<keyword evidence="3" id="KW-1185">Reference proteome</keyword>
<protein>
    <submittedName>
        <fullName evidence="2">Uncharacterized protein</fullName>
    </submittedName>
</protein>
<dbReference type="EMBL" id="CAJNOI010001792">
    <property type="protein sequence ID" value="CAF1439359.1"/>
    <property type="molecule type" value="Genomic_DNA"/>
</dbReference>
<proteinExistence type="predicted"/>
<dbReference type="AlphaFoldDB" id="A0A816CSF0"/>